<keyword evidence="2" id="KW-0472">Membrane</keyword>
<keyword evidence="2" id="KW-0812">Transmembrane</keyword>
<accession>A0A836BWY0</accession>
<sequence length="325" mass="32241">MDDYAPSLYPYYNPYSYTRAAAAQAQARPARPSKVLAWVLLGLGALCGAATAAVGVFVKNPAITWPLVTLGLLGIVAGLILAHRSSGASSSRPTTTVTAPAQAPAPVRCTPEPPLYEALAFTAVHCPGTEQLDTSSSGSGSTPICEGRSEGKPTDGMRECGSGHAQEPQQEHKGLPDPEAALPSAGLHPRSGGPGCFTSRGVAPAGAFNGLWCGPAGAAGCGAVVCGWRVAGPGCEGLVDVRPVLVLQPQPAEAALYESEAVAAAEAEGVGAARAGEGAEMGVTSGAGEGAELGYESGDSEEPASGMASEGLGTGTQGGVEAASS</sequence>
<feature type="region of interest" description="Disordered" evidence="1">
    <location>
        <begin position="86"/>
        <end position="106"/>
    </location>
</feature>
<feature type="compositionally biased region" description="Low complexity" evidence="1">
    <location>
        <begin position="93"/>
        <end position="106"/>
    </location>
</feature>
<feature type="transmembrane region" description="Helical" evidence="2">
    <location>
        <begin position="35"/>
        <end position="57"/>
    </location>
</feature>
<dbReference type="EMBL" id="JAEHOE010000060">
    <property type="protein sequence ID" value="KAG2490599.1"/>
    <property type="molecule type" value="Genomic_DNA"/>
</dbReference>
<gene>
    <name evidence="3" type="ORF">HYH03_010992</name>
</gene>
<evidence type="ECO:0000313" key="3">
    <source>
        <dbReference type="EMBL" id="KAG2490599.1"/>
    </source>
</evidence>
<keyword evidence="2" id="KW-1133">Transmembrane helix</keyword>
<name>A0A836BWY0_9CHLO</name>
<protein>
    <submittedName>
        <fullName evidence="3">Uncharacterized protein</fullName>
    </submittedName>
</protein>
<dbReference type="Proteomes" id="UP000612055">
    <property type="component" value="Unassembled WGS sequence"/>
</dbReference>
<evidence type="ECO:0000256" key="1">
    <source>
        <dbReference type="SAM" id="MobiDB-lite"/>
    </source>
</evidence>
<comment type="caution">
    <text evidence="3">The sequence shown here is derived from an EMBL/GenBank/DDBJ whole genome shotgun (WGS) entry which is preliminary data.</text>
</comment>
<feature type="compositionally biased region" description="Polar residues" evidence="1">
    <location>
        <begin position="131"/>
        <end position="142"/>
    </location>
</feature>
<evidence type="ECO:0000256" key="2">
    <source>
        <dbReference type="SAM" id="Phobius"/>
    </source>
</evidence>
<evidence type="ECO:0000313" key="4">
    <source>
        <dbReference type="Proteomes" id="UP000612055"/>
    </source>
</evidence>
<reference evidence="3" key="1">
    <citation type="journal article" date="2020" name="bioRxiv">
        <title>Comparative genomics of Chlamydomonas.</title>
        <authorList>
            <person name="Craig R.J."/>
            <person name="Hasan A.R."/>
            <person name="Ness R.W."/>
            <person name="Keightley P.D."/>
        </authorList>
    </citation>
    <scope>NUCLEOTIDE SEQUENCE</scope>
    <source>
        <strain evidence="3">CCAP 11/70</strain>
    </source>
</reference>
<feature type="region of interest" description="Disordered" evidence="1">
    <location>
        <begin position="276"/>
        <end position="325"/>
    </location>
</feature>
<feature type="compositionally biased region" description="Basic and acidic residues" evidence="1">
    <location>
        <begin position="147"/>
        <end position="158"/>
    </location>
</feature>
<dbReference type="AlphaFoldDB" id="A0A836BWY0"/>
<proteinExistence type="predicted"/>
<keyword evidence="4" id="KW-1185">Reference proteome</keyword>
<feature type="transmembrane region" description="Helical" evidence="2">
    <location>
        <begin position="63"/>
        <end position="82"/>
    </location>
</feature>
<feature type="region of interest" description="Disordered" evidence="1">
    <location>
        <begin position="131"/>
        <end position="193"/>
    </location>
</feature>
<organism evidence="3 4">
    <name type="scientific">Edaphochlamys debaryana</name>
    <dbReference type="NCBI Taxonomy" id="47281"/>
    <lineage>
        <taxon>Eukaryota</taxon>
        <taxon>Viridiplantae</taxon>
        <taxon>Chlorophyta</taxon>
        <taxon>core chlorophytes</taxon>
        <taxon>Chlorophyceae</taxon>
        <taxon>CS clade</taxon>
        <taxon>Chlamydomonadales</taxon>
        <taxon>Chlamydomonadales incertae sedis</taxon>
        <taxon>Edaphochlamys</taxon>
    </lineage>
</organism>